<keyword evidence="4 8" id="KW-0378">Hydrolase</keyword>
<evidence type="ECO:0000256" key="4">
    <source>
        <dbReference type="ARBA" id="ARBA00022801"/>
    </source>
</evidence>
<keyword evidence="2 8" id="KW-0645">Protease</keyword>
<evidence type="ECO:0000313" key="9">
    <source>
        <dbReference type="EMBL" id="MCJ2180142.1"/>
    </source>
</evidence>
<evidence type="ECO:0000256" key="1">
    <source>
        <dbReference type="ARBA" id="ARBA00008136"/>
    </source>
</evidence>
<dbReference type="PANTHER" id="PTHR13604">
    <property type="entry name" value="DC12-RELATED"/>
    <property type="match status" value="1"/>
</dbReference>
<keyword evidence="3" id="KW-0227">DNA damage</keyword>
<comment type="caution">
    <text evidence="9">The sequence shown here is derived from an EMBL/GenBank/DDBJ whole genome shotgun (WGS) entry which is preliminary data.</text>
</comment>
<proteinExistence type="inferred from homology"/>
<keyword evidence="7" id="KW-0456">Lyase</keyword>
<dbReference type="EC" id="3.4.-.-" evidence="8"/>
<dbReference type="PANTHER" id="PTHR13604:SF0">
    <property type="entry name" value="ABASIC SITE PROCESSING PROTEIN HMCES"/>
    <property type="match status" value="1"/>
</dbReference>
<accession>A0ABT0B508</accession>
<evidence type="ECO:0000256" key="8">
    <source>
        <dbReference type="RuleBase" id="RU364100"/>
    </source>
</evidence>
<evidence type="ECO:0000256" key="5">
    <source>
        <dbReference type="ARBA" id="ARBA00023124"/>
    </source>
</evidence>
<keyword evidence="5" id="KW-0190">Covalent protein-DNA linkage</keyword>
<dbReference type="InterPro" id="IPR036590">
    <property type="entry name" value="SRAP-like"/>
</dbReference>
<dbReference type="Proteomes" id="UP001162880">
    <property type="component" value="Unassembled WGS sequence"/>
</dbReference>
<keyword evidence="10" id="KW-1185">Reference proteome</keyword>
<dbReference type="Gene3D" id="3.90.1680.10">
    <property type="entry name" value="SOS response associated peptidase-like"/>
    <property type="match status" value="1"/>
</dbReference>
<name>A0ABT0B508_9SPHN</name>
<evidence type="ECO:0000256" key="3">
    <source>
        <dbReference type="ARBA" id="ARBA00022763"/>
    </source>
</evidence>
<comment type="similarity">
    <text evidence="1 8">Belongs to the SOS response-associated peptidase family.</text>
</comment>
<dbReference type="Pfam" id="PF02586">
    <property type="entry name" value="SRAP"/>
    <property type="match status" value="1"/>
</dbReference>
<protein>
    <recommendedName>
        <fullName evidence="8">Abasic site processing protein</fullName>
        <ecNumber evidence="8">3.4.-.-</ecNumber>
    </recommendedName>
</protein>
<evidence type="ECO:0000256" key="2">
    <source>
        <dbReference type="ARBA" id="ARBA00022670"/>
    </source>
</evidence>
<evidence type="ECO:0000256" key="7">
    <source>
        <dbReference type="ARBA" id="ARBA00023239"/>
    </source>
</evidence>
<dbReference type="EMBL" id="JALHLE010000028">
    <property type="protein sequence ID" value="MCJ2180142.1"/>
    <property type="molecule type" value="Genomic_DNA"/>
</dbReference>
<reference evidence="9" key="1">
    <citation type="submission" date="2022-03" db="EMBL/GenBank/DDBJ databases">
        <title>Identification of a novel bacterium isolated from mangrove sediments.</title>
        <authorList>
            <person name="Pan X."/>
        </authorList>
    </citation>
    <scope>NUCLEOTIDE SEQUENCE</scope>
    <source>
        <strain evidence="9">B2580</strain>
    </source>
</reference>
<dbReference type="SUPFAM" id="SSF143081">
    <property type="entry name" value="BB1717-like"/>
    <property type="match status" value="1"/>
</dbReference>
<keyword evidence="6" id="KW-0238">DNA-binding</keyword>
<evidence type="ECO:0000313" key="10">
    <source>
        <dbReference type="Proteomes" id="UP001162880"/>
    </source>
</evidence>
<dbReference type="InterPro" id="IPR003738">
    <property type="entry name" value="SRAP"/>
</dbReference>
<sequence>MSASEKELAERYGAALPMADVTLPGGELFPKRPAWVVRRRGRALQLDIMRWGFPLDVTGPRGGTTKAVTNVRNYASSFWRSALSDPAHRCLVPVTAFSEYGPGPAGGKPLYWFDVPSRPIFSFAGIWRPADNGPVFACLTTEPNSLIAPIHPKAMPVVLLEENEQRWLSASIEVALSLAVPFPGQLMEATMQP</sequence>
<evidence type="ECO:0000256" key="6">
    <source>
        <dbReference type="ARBA" id="ARBA00023125"/>
    </source>
</evidence>
<gene>
    <name evidence="9" type="ORF">MTR64_16345</name>
</gene>
<organism evidence="9 10">
    <name type="scientific">Novosphingobium album</name>
    <name type="common">ex Hu et al. 2023</name>
    <dbReference type="NCBI Taxonomy" id="2930093"/>
    <lineage>
        <taxon>Bacteria</taxon>
        <taxon>Pseudomonadati</taxon>
        <taxon>Pseudomonadota</taxon>
        <taxon>Alphaproteobacteria</taxon>
        <taxon>Sphingomonadales</taxon>
        <taxon>Sphingomonadaceae</taxon>
        <taxon>Novosphingobium</taxon>
    </lineage>
</organism>